<keyword evidence="8" id="KW-1185">Reference proteome</keyword>
<dbReference type="Pfam" id="PF06060">
    <property type="entry name" value="Mesothelin"/>
    <property type="match status" value="1"/>
</dbReference>
<name>A0AAD8ZPR9_9TELE</name>
<evidence type="ECO:0000256" key="3">
    <source>
        <dbReference type="ARBA" id="ARBA00022729"/>
    </source>
</evidence>
<dbReference type="PANTHER" id="PTHR23412:SF6">
    <property type="entry name" value="MESOTHELIN"/>
    <property type="match status" value="1"/>
</dbReference>
<dbReference type="GO" id="GO:0009986">
    <property type="term" value="C:cell surface"/>
    <property type="evidence" value="ECO:0007669"/>
    <property type="project" value="TreeGrafter"/>
</dbReference>
<dbReference type="AlphaFoldDB" id="A0AAD8ZPR9"/>
<proteinExistence type="inferred from homology"/>
<comment type="subcellular location">
    <subcellularLocation>
        <location evidence="1">Membrane</location>
    </subcellularLocation>
</comment>
<evidence type="ECO:0000256" key="6">
    <source>
        <dbReference type="ARBA" id="ARBA00023180"/>
    </source>
</evidence>
<keyword evidence="6" id="KW-0325">Glycoprotein</keyword>
<comment type="caution">
    <text evidence="7">The sequence shown here is derived from an EMBL/GenBank/DDBJ whole genome shotgun (WGS) entry which is preliminary data.</text>
</comment>
<keyword evidence="3" id="KW-0732">Signal</keyword>
<gene>
    <name evidence="7" type="ORF">P4O66_021717</name>
</gene>
<dbReference type="GO" id="GO:0007160">
    <property type="term" value="P:cell-matrix adhesion"/>
    <property type="evidence" value="ECO:0007669"/>
    <property type="project" value="TreeGrafter"/>
</dbReference>
<dbReference type="PANTHER" id="PTHR23412">
    <property type="entry name" value="STEREOCILIN RELATED"/>
    <property type="match status" value="1"/>
</dbReference>
<evidence type="ECO:0000256" key="1">
    <source>
        <dbReference type="ARBA" id="ARBA00004370"/>
    </source>
</evidence>
<comment type="similarity">
    <text evidence="2">Belongs to the mesothelin family.</text>
</comment>
<evidence type="ECO:0000313" key="8">
    <source>
        <dbReference type="Proteomes" id="UP001239994"/>
    </source>
</evidence>
<dbReference type="InterPro" id="IPR010335">
    <property type="entry name" value="Mesothelin"/>
</dbReference>
<evidence type="ECO:0000256" key="2">
    <source>
        <dbReference type="ARBA" id="ARBA00011016"/>
    </source>
</evidence>
<protein>
    <recommendedName>
        <fullName evidence="9">Mesothelin-like protein</fullName>
    </recommendedName>
</protein>
<keyword evidence="4" id="KW-0130">Cell adhesion</keyword>
<evidence type="ECO:0000256" key="4">
    <source>
        <dbReference type="ARBA" id="ARBA00022889"/>
    </source>
</evidence>
<dbReference type="GO" id="GO:0016020">
    <property type="term" value="C:membrane"/>
    <property type="evidence" value="ECO:0007669"/>
    <property type="project" value="UniProtKB-SubCell"/>
</dbReference>
<evidence type="ECO:0000256" key="5">
    <source>
        <dbReference type="ARBA" id="ARBA00023136"/>
    </source>
</evidence>
<dbReference type="EMBL" id="JAROKS010000006">
    <property type="protein sequence ID" value="KAK1803202.1"/>
    <property type="molecule type" value="Genomic_DNA"/>
</dbReference>
<evidence type="ECO:0000313" key="7">
    <source>
        <dbReference type="EMBL" id="KAK1803202.1"/>
    </source>
</evidence>
<dbReference type="InterPro" id="IPR026664">
    <property type="entry name" value="Stereocilin-rel"/>
</dbReference>
<dbReference type="Proteomes" id="UP001239994">
    <property type="component" value="Unassembled WGS sequence"/>
</dbReference>
<organism evidence="7 8">
    <name type="scientific">Electrophorus voltai</name>
    <dbReference type="NCBI Taxonomy" id="2609070"/>
    <lineage>
        <taxon>Eukaryota</taxon>
        <taxon>Metazoa</taxon>
        <taxon>Chordata</taxon>
        <taxon>Craniata</taxon>
        <taxon>Vertebrata</taxon>
        <taxon>Euteleostomi</taxon>
        <taxon>Actinopterygii</taxon>
        <taxon>Neopterygii</taxon>
        <taxon>Teleostei</taxon>
        <taxon>Ostariophysi</taxon>
        <taxon>Gymnotiformes</taxon>
        <taxon>Gymnotoidei</taxon>
        <taxon>Gymnotidae</taxon>
        <taxon>Electrophorus</taxon>
    </lineage>
</organism>
<accession>A0AAD8ZPR9</accession>
<reference evidence="7" key="1">
    <citation type="submission" date="2023-03" db="EMBL/GenBank/DDBJ databases">
        <title>Electrophorus voltai genome.</title>
        <authorList>
            <person name="Bian C."/>
        </authorList>
    </citation>
    <scope>NUCLEOTIDE SEQUENCE</scope>
    <source>
        <strain evidence="7">CB-2022</strain>
        <tissue evidence="7">Muscle</tissue>
    </source>
</reference>
<sequence length="1006" mass="109369">MGTYNFTNVNFSAQEIYHTIQVYLTTDSSPRCYKPSDPVLNSTAWFINYIGDFISFVTLNDLIMFGDTQLLPFILDPVNLQLFNSTTISTSVIIFYTELLYQANPSFSATLLPPAFLCFAPASAFTALSSQYATTIMQSLHQFCTDVGSDVTAALAESLGSVTSASISALGNYSTGLSTGQLSSTPPAVLFSSLSVLSTVVSWSQGQALAIVQSMLSAGVLTLHSSDSLLQLGTLVTGIPSEVIANIPPGQLLMAGQSPVFLSNIITAPIIIQESIVNQLILVNTSSDSIVENVPDDMAMLIPRVSLLNLSPSSVATLNRKQWQYEQAILFFDIAANGIPDPANISFQLLQGFTCTSVQDYDVVKVQNLIKGCRKRGNTKIVLQESQLMCMYNYMKDYNLNTFNDYPADMLLYYDYSLIGQSVCQAYFSALGNADFTVFSNTLAFRRQLLFNNARQCLGISGLNISQMQLNVLGNMVCVLNGSYIQNSDPYVLEMLKRCPDLSADQSSAVESMLLTGHTIYGAPTSWNVTTLTNLGSLPLYLSSVFWSQFTMNNKVQFFRTFLPQQIRGSVSRVLISNMMTEAAYSSRPQTKSTYRAKRDTACTMGQITQVQVSDGSFPFGYDVTQFNACLSVQVLKDNLATIAQKAMGSGYQRVILDKLNQAYPMGISNKVLQVLGPASRAATSDDISRWTVTKIDTLSNLMNSTYGSWTPSQVQAIVSKYLSGTGNSLGSFELNALRGAKLCALNTSILTNITSTSLQHAEAISVSNCSLEQKQALFTIAEVAFSDRTLYKSTRATNTISRTSYFLTQSLLGGARLPYVEALCRSNISMDLNTFISLNQEVINALSVPQVKQLLGRNLPDLKTYENASAVHSWVVMQLQSELDTLKLNITGGRASPTPTPANNMNTTAASNVASSTTKPTGLLNPKHSHSPPITVTLTPKLTFTSNPNCIQSQFKFKSAHSSQSPADSPPGCYHGGAPLLALITQNISMDIATFISLNHDVVMV</sequence>
<keyword evidence="5" id="KW-0472">Membrane</keyword>
<evidence type="ECO:0008006" key="9">
    <source>
        <dbReference type="Google" id="ProtNLM"/>
    </source>
</evidence>